<evidence type="ECO:0000313" key="2">
    <source>
        <dbReference type="Proteomes" id="UP000270094"/>
    </source>
</evidence>
<dbReference type="EMBL" id="UYYB01010737">
    <property type="protein sequence ID" value="VDM69003.1"/>
    <property type="molecule type" value="Genomic_DNA"/>
</dbReference>
<reference evidence="1 2" key="1">
    <citation type="submission" date="2018-11" db="EMBL/GenBank/DDBJ databases">
        <authorList>
            <consortium name="Pathogen Informatics"/>
        </authorList>
    </citation>
    <scope>NUCLEOTIDE SEQUENCE [LARGE SCALE GENOMIC DNA]</scope>
</reference>
<name>A0A3P7IMF9_STRVU</name>
<dbReference type="OrthoDB" id="5870220at2759"/>
<sequence>MGHQHRNEVGKDENSLVDTFCRSRSQFWFNVERMEEKYRKMELDGKCSGIEIEVVHGDVYFPSEMPKSTLSRQLKKLDALNDQFGLSTISAPYNGDEIFGKHFKKRQKECKKLDQAFDQVFKSKHPSWRPYTMSKRSRVERTVVRETVKVTAARVGAFLNNHGGLI</sequence>
<dbReference type="AlphaFoldDB" id="A0A3P7IMF9"/>
<gene>
    <name evidence="1" type="ORF">SVUK_LOCUS4001</name>
</gene>
<evidence type="ECO:0000313" key="1">
    <source>
        <dbReference type="EMBL" id="VDM69003.1"/>
    </source>
</evidence>
<proteinExistence type="predicted"/>
<dbReference type="Proteomes" id="UP000270094">
    <property type="component" value="Unassembled WGS sequence"/>
</dbReference>
<accession>A0A3P7IMF9</accession>
<organism evidence="1 2">
    <name type="scientific">Strongylus vulgaris</name>
    <name type="common">Blood worm</name>
    <dbReference type="NCBI Taxonomy" id="40348"/>
    <lineage>
        <taxon>Eukaryota</taxon>
        <taxon>Metazoa</taxon>
        <taxon>Ecdysozoa</taxon>
        <taxon>Nematoda</taxon>
        <taxon>Chromadorea</taxon>
        <taxon>Rhabditida</taxon>
        <taxon>Rhabditina</taxon>
        <taxon>Rhabditomorpha</taxon>
        <taxon>Strongyloidea</taxon>
        <taxon>Strongylidae</taxon>
        <taxon>Strongylus</taxon>
    </lineage>
</organism>
<protein>
    <submittedName>
        <fullName evidence="1">Uncharacterized protein</fullName>
    </submittedName>
</protein>
<keyword evidence="2" id="KW-1185">Reference proteome</keyword>